<dbReference type="Pfam" id="PF07963">
    <property type="entry name" value="N_methyl"/>
    <property type="match status" value="1"/>
</dbReference>
<evidence type="ECO:0000313" key="3">
    <source>
        <dbReference type="Proteomes" id="UP000245474"/>
    </source>
</evidence>
<name>A0A2U2N3T9_9GAMM</name>
<evidence type="ECO:0000256" key="1">
    <source>
        <dbReference type="SAM" id="Phobius"/>
    </source>
</evidence>
<keyword evidence="1" id="KW-0812">Transmembrane</keyword>
<dbReference type="InterPro" id="IPR032314">
    <property type="entry name" value="DUF4845"/>
</dbReference>
<keyword evidence="1" id="KW-0472">Membrane</keyword>
<dbReference type="Proteomes" id="UP000245474">
    <property type="component" value="Unassembled WGS sequence"/>
</dbReference>
<dbReference type="Pfam" id="PF16137">
    <property type="entry name" value="DUF4845"/>
    <property type="match status" value="1"/>
</dbReference>
<comment type="caution">
    <text evidence="2">The sequence shown here is derived from an EMBL/GenBank/DDBJ whole genome shotgun (WGS) entry which is preliminary data.</text>
</comment>
<sequence length="149" mass="16278">MAVSTGGGWAMSSNDGPDAFGSTREVTMSAKRQRGMTLIGVVLVLAIIGLALLVAIRLVPVYIEAYSIASVMADIESESRLSGNDRNQLRETFGRRLQVNDIESVGPRDVEFREVAGGLEMFVEYEVRVDLLGNLDLVASFRRDAVIRN</sequence>
<feature type="transmembrane region" description="Helical" evidence="1">
    <location>
        <begin position="38"/>
        <end position="63"/>
    </location>
</feature>
<reference evidence="2 3" key="1">
    <citation type="submission" date="2018-05" db="EMBL/GenBank/DDBJ databases">
        <title>Spiribacter halobius sp. nov., a moderately halophilic bacterium isolated from marine solar saltern.</title>
        <authorList>
            <person name="Zheng W.-S."/>
            <person name="Lu D.-C."/>
            <person name="Du Z.-J."/>
        </authorList>
    </citation>
    <scope>NUCLEOTIDE SEQUENCE [LARGE SCALE GENOMIC DNA]</scope>
    <source>
        <strain evidence="2 3">E85</strain>
    </source>
</reference>
<organism evidence="2 3">
    <name type="scientific">Sediminicurvatus halobius</name>
    <dbReference type="NCBI Taxonomy" id="2182432"/>
    <lineage>
        <taxon>Bacteria</taxon>
        <taxon>Pseudomonadati</taxon>
        <taxon>Pseudomonadota</taxon>
        <taxon>Gammaproteobacteria</taxon>
        <taxon>Chromatiales</taxon>
        <taxon>Ectothiorhodospiraceae</taxon>
        <taxon>Sediminicurvatus</taxon>
    </lineage>
</organism>
<proteinExistence type="predicted"/>
<dbReference type="InterPro" id="IPR012902">
    <property type="entry name" value="N_methyl_site"/>
</dbReference>
<dbReference type="EMBL" id="QFFI01000009">
    <property type="protein sequence ID" value="PWG63762.1"/>
    <property type="molecule type" value="Genomic_DNA"/>
</dbReference>
<keyword evidence="1" id="KW-1133">Transmembrane helix</keyword>
<dbReference type="AlphaFoldDB" id="A0A2U2N3T9"/>
<keyword evidence="3" id="KW-1185">Reference proteome</keyword>
<protein>
    <submittedName>
        <fullName evidence="2">DUF4845 domain-containing protein</fullName>
    </submittedName>
</protein>
<evidence type="ECO:0000313" key="2">
    <source>
        <dbReference type="EMBL" id="PWG63762.1"/>
    </source>
</evidence>
<gene>
    <name evidence="2" type="ORF">DEM34_07755</name>
</gene>
<accession>A0A2U2N3T9</accession>